<keyword evidence="7 14" id="KW-0418">Kinase</keyword>
<comment type="similarity">
    <text evidence="2">Belongs to the HPPK family.</text>
</comment>
<evidence type="ECO:0000256" key="5">
    <source>
        <dbReference type="ARBA" id="ARBA00022679"/>
    </source>
</evidence>
<evidence type="ECO:0000259" key="13">
    <source>
        <dbReference type="Pfam" id="PF01288"/>
    </source>
</evidence>
<evidence type="ECO:0000256" key="9">
    <source>
        <dbReference type="ARBA" id="ARBA00022909"/>
    </source>
</evidence>
<evidence type="ECO:0000313" key="15">
    <source>
        <dbReference type="Proteomes" id="UP000241362"/>
    </source>
</evidence>
<evidence type="ECO:0000256" key="3">
    <source>
        <dbReference type="ARBA" id="ARBA00013253"/>
    </source>
</evidence>
<evidence type="ECO:0000256" key="10">
    <source>
        <dbReference type="ARBA" id="ARBA00029409"/>
    </source>
</evidence>
<dbReference type="Pfam" id="PF01288">
    <property type="entry name" value="HPPK"/>
    <property type="match status" value="1"/>
</dbReference>
<dbReference type="UniPathway" id="UPA00077">
    <property type="reaction ID" value="UER00155"/>
</dbReference>
<dbReference type="SUPFAM" id="SSF55083">
    <property type="entry name" value="6-hydroxymethyl-7,8-dihydropterin pyrophosphokinase, HPPK"/>
    <property type="match status" value="1"/>
</dbReference>
<comment type="function">
    <text evidence="10">Catalyzes the transfer of pyrophosphate from adenosine triphosphate (ATP) to 6-hydroxymethyl-7,8-dihydropterin, an enzymatic step in folate biosynthesis pathway.</text>
</comment>
<comment type="caution">
    <text evidence="14">The sequence shown here is derived from an EMBL/GenBank/DDBJ whole genome shotgun (WGS) entry which is preliminary data.</text>
</comment>
<evidence type="ECO:0000256" key="6">
    <source>
        <dbReference type="ARBA" id="ARBA00022741"/>
    </source>
</evidence>
<feature type="domain" description="7,8-dihydro-6-hydroxymethylpterin-pyrophosphokinase" evidence="13">
    <location>
        <begin position="14"/>
        <end position="166"/>
    </location>
</feature>
<dbReference type="EC" id="2.7.6.3" evidence="3"/>
<gene>
    <name evidence="14" type="primary">folK</name>
    <name evidence="14" type="ORF">C5F44_06280</name>
</gene>
<evidence type="ECO:0000256" key="2">
    <source>
        <dbReference type="ARBA" id="ARBA00005810"/>
    </source>
</evidence>
<organism evidence="14 15">
    <name type="scientific">Fuscovulum blasticum DSM 2131</name>
    <dbReference type="NCBI Taxonomy" id="1188250"/>
    <lineage>
        <taxon>Bacteria</taxon>
        <taxon>Pseudomonadati</taxon>
        <taxon>Pseudomonadota</taxon>
        <taxon>Alphaproteobacteria</taxon>
        <taxon>Rhodobacterales</taxon>
        <taxon>Paracoccaceae</taxon>
        <taxon>Pseudogemmobacter</taxon>
    </lineage>
</organism>
<dbReference type="CDD" id="cd00483">
    <property type="entry name" value="HPPK"/>
    <property type="match status" value="1"/>
</dbReference>
<evidence type="ECO:0000256" key="12">
    <source>
        <dbReference type="ARBA" id="ARBA00033413"/>
    </source>
</evidence>
<dbReference type="Gene3D" id="3.30.70.560">
    <property type="entry name" value="7,8-Dihydro-6-hydroxymethylpterin-pyrophosphokinase HPPK"/>
    <property type="match status" value="1"/>
</dbReference>
<protein>
    <recommendedName>
        <fullName evidence="4">2-amino-4-hydroxy-6-hydroxymethyldihydropteridine pyrophosphokinase</fullName>
        <ecNumber evidence="3">2.7.6.3</ecNumber>
    </recommendedName>
    <alternativeName>
        <fullName evidence="11">6-hydroxymethyl-7,8-dihydropterin pyrophosphokinase</fullName>
    </alternativeName>
    <alternativeName>
        <fullName evidence="12">7,8-dihydro-6-hydroxymethylpterin-pyrophosphokinase</fullName>
    </alternativeName>
</protein>
<evidence type="ECO:0000256" key="11">
    <source>
        <dbReference type="ARBA" id="ARBA00029766"/>
    </source>
</evidence>
<evidence type="ECO:0000256" key="4">
    <source>
        <dbReference type="ARBA" id="ARBA00016218"/>
    </source>
</evidence>
<evidence type="ECO:0000256" key="1">
    <source>
        <dbReference type="ARBA" id="ARBA00005051"/>
    </source>
</evidence>
<keyword evidence="8" id="KW-0067">ATP-binding</keyword>
<reference evidence="14 15" key="1">
    <citation type="submission" date="2018-03" db="EMBL/GenBank/DDBJ databases">
        <title>Rhodobacter blasticus.</title>
        <authorList>
            <person name="Meyer T.E."/>
            <person name="Miller S."/>
            <person name="Lodha T."/>
            <person name="Gandham S."/>
            <person name="Chintalapati S."/>
            <person name="Chintalapati V.R."/>
        </authorList>
    </citation>
    <scope>NUCLEOTIDE SEQUENCE [LARGE SCALE GENOMIC DNA]</scope>
    <source>
        <strain evidence="14 15">DSM 2131</strain>
    </source>
</reference>
<dbReference type="EMBL" id="PZKE01000004">
    <property type="protein sequence ID" value="PTE15401.1"/>
    <property type="molecule type" value="Genomic_DNA"/>
</dbReference>
<name>A0A2T4JBY0_FUSBL</name>
<sequence length="198" mass="21154">MNLTRDSEAMHALIAFGANLPLGGQSPAATLLLAAERLRAPGMTLVAMSRLYRTPCFPAGAGPDYVNAAAVLRVAGDVTPEAVLAHLHSVEAEFGRQREVRWGMRTLDIDLLAMGGLVLPDAATADRWRSLPPEEQVGRAPDRLILPHPRLQDRAFVLVPLAEVAPDWVHPRSGQSVAAMLAALPQADRDAVVPLEAG</sequence>
<accession>A0A2T4JBY0</accession>
<dbReference type="NCBIfam" id="TIGR01498">
    <property type="entry name" value="folK"/>
    <property type="match status" value="1"/>
</dbReference>
<evidence type="ECO:0000256" key="7">
    <source>
        <dbReference type="ARBA" id="ARBA00022777"/>
    </source>
</evidence>
<evidence type="ECO:0000313" key="14">
    <source>
        <dbReference type="EMBL" id="PTE15401.1"/>
    </source>
</evidence>
<dbReference type="GO" id="GO:0046656">
    <property type="term" value="P:folic acid biosynthetic process"/>
    <property type="evidence" value="ECO:0007669"/>
    <property type="project" value="UniProtKB-KW"/>
</dbReference>
<keyword evidence="9" id="KW-0289">Folate biosynthesis</keyword>
<dbReference type="PANTHER" id="PTHR43071:SF1">
    <property type="entry name" value="2-AMINO-4-HYDROXY-6-HYDROXYMETHYLDIHYDROPTERIDINE PYROPHOSPHOKINASE"/>
    <property type="match status" value="1"/>
</dbReference>
<keyword evidence="6" id="KW-0547">Nucleotide-binding</keyword>
<evidence type="ECO:0000256" key="8">
    <source>
        <dbReference type="ARBA" id="ARBA00022840"/>
    </source>
</evidence>
<dbReference type="Proteomes" id="UP000241362">
    <property type="component" value="Unassembled WGS sequence"/>
</dbReference>
<dbReference type="AlphaFoldDB" id="A0A2T4JBY0"/>
<keyword evidence="5" id="KW-0808">Transferase</keyword>
<dbReference type="InterPro" id="IPR000550">
    <property type="entry name" value="Hppk"/>
</dbReference>
<dbReference type="GO" id="GO:0003848">
    <property type="term" value="F:2-amino-4-hydroxy-6-hydroxymethyldihydropteridine diphosphokinase activity"/>
    <property type="evidence" value="ECO:0007669"/>
    <property type="project" value="UniProtKB-EC"/>
</dbReference>
<proteinExistence type="inferred from homology"/>
<keyword evidence="15" id="KW-1185">Reference proteome</keyword>
<comment type="pathway">
    <text evidence="1">Cofactor biosynthesis; tetrahydrofolate biosynthesis; 2-amino-4-hydroxy-6-hydroxymethyl-7,8-dihydropteridine diphosphate from 7,8-dihydroneopterin triphosphate: step 4/4.</text>
</comment>
<dbReference type="GO" id="GO:0016301">
    <property type="term" value="F:kinase activity"/>
    <property type="evidence" value="ECO:0007669"/>
    <property type="project" value="UniProtKB-KW"/>
</dbReference>
<dbReference type="GO" id="GO:0046654">
    <property type="term" value="P:tetrahydrofolate biosynthetic process"/>
    <property type="evidence" value="ECO:0007669"/>
    <property type="project" value="UniProtKB-UniPathway"/>
</dbReference>
<dbReference type="InterPro" id="IPR035907">
    <property type="entry name" value="Hppk_sf"/>
</dbReference>
<dbReference type="GO" id="GO:0005524">
    <property type="term" value="F:ATP binding"/>
    <property type="evidence" value="ECO:0007669"/>
    <property type="project" value="UniProtKB-KW"/>
</dbReference>
<dbReference type="PANTHER" id="PTHR43071">
    <property type="entry name" value="2-AMINO-4-HYDROXY-6-HYDROXYMETHYLDIHYDROPTERIDINE PYROPHOSPHOKINASE"/>
    <property type="match status" value="1"/>
</dbReference>